<proteinExistence type="predicted"/>
<protein>
    <submittedName>
        <fullName evidence="1">Uncharacterized protein</fullName>
    </submittedName>
</protein>
<comment type="caution">
    <text evidence="1">The sequence shown here is derived from an EMBL/GenBank/DDBJ whole genome shotgun (WGS) entry which is preliminary data.</text>
</comment>
<evidence type="ECO:0000313" key="1">
    <source>
        <dbReference type="EMBL" id="EDF8918442.1"/>
    </source>
</evidence>
<dbReference type="AlphaFoldDB" id="A0A629KGN8"/>
<sequence length="86" mass="9633">MKLKSPEEFVEEWRRKDRKNFEMAATALIPGMIGKAAVTLIATGQQITTENLIHYFETDLQNSPGSLTESWSQAALQFLKDSASSQ</sequence>
<name>A0A629KGN8_SALER</name>
<organism evidence="1">
    <name type="scientific">Salmonella enterica</name>
    <name type="common">Salmonella choleraesuis</name>
    <dbReference type="NCBI Taxonomy" id="28901"/>
    <lineage>
        <taxon>Bacteria</taxon>
        <taxon>Pseudomonadati</taxon>
        <taxon>Pseudomonadota</taxon>
        <taxon>Gammaproteobacteria</taxon>
        <taxon>Enterobacterales</taxon>
        <taxon>Enterobacteriaceae</taxon>
        <taxon>Salmonella</taxon>
    </lineage>
</organism>
<gene>
    <name evidence="1" type="ORF">GCB20_05630</name>
</gene>
<dbReference type="EMBL" id="AAMCFY010000013">
    <property type="protein sequence ID" value="EDF8918442.1"/>
    <property type="molecule type" value="Genomic_DNA"/>
</dbReference>
<accession>A0A629KGN8</accession>
<reference evidence="1" key="1">
    <citation type="submission" date="2019-10" db="EMBL/GenBank/DDBJ databases">
        <authorList>
            <consortium name="PulseNet: The National Subtyping Network for Foodborne Disease Surveillance"/>
            <person name="Tarr C.L."/>
            <person name="Trees E."/>
            <person name="Katz L.S."/>
            <person name="Carleton-Romer H.A."/>
            <person name="Stroika S."/>
            <person name="Kucerova Z."/>
            <person name="Roache K.F."/>
            <person name="Sabol A.L."/>
            <person name="Besser J."/>
            <person name="Gerner-Smidt P."/>
        </authorList>
    </citation>
    <scope>NUCLEOTIDE SEQUENCE</scope>
    <source>
        <strain evidence="1">PNUSAS108628</strain>
    </source>
</reference>